<dbReference type="CDD" id="cd06261">
    <property type="entry name" value="TM_PBP2"/>
    <property type="match status" value="2"/>
</dbReference>
<keyword evidence="2 7" id="KW-0813">Transport</keyword>
<dbReference type="RefSeq" id="WP_205211459.1">
    <property type="nucleotide sequence ID" value="NZ_JAFFZO010000027.1"/>
</dbReference>
<keyword evidence="5 7" id="KW-1133">Transmembrane helix</keyword>
<feature type="transmembrane region" description="Helical" evidence="7">
    <location>
        <begin position="468"/>
        <end position="490"/>
    </location>
</feature>
<comment type="caution">
    <text evidence="9">The sequence shown here is derived from an EMBL/GenBank/DDBJ whole genome shotgun (WGS) entry which is preliminary data.</text>
</comment>
<reference evidence="9 10" key="1">
    <citation type="submission" date="2021-02" db="EMBL/GenBank/DDBJ databases">
        <title>A novel species of genus Amphritea isolated from a fishpond in China.</title>
        <authorList>
            <person name="Lu H."/>
        </authorList>
    </citation>
    <scope>NUCLEOTIDE SEQUENCE [LARGE SCALE GENOMIC DNA]</scope>
    <source>
        <strain evidence="9 10">RP18W</strain>
    </source>
</reference>
<dbReference type="Gene3D" id="1.10.3720.10">
    <property type="entry name" value="MetI-like"/>
    <property type="match status" value="2"/>
</dbReference>
<feature type="transmembrane region" description="Helical" evidence="7">
    <location>
        <begin position="108"/>
        <end position="126"/>
    </location>
</feature>
<feature type="transmembrane region" description="Helical" evidence="7">
    <location>
        <begin position="583"/>
        <end position="606"/>
    </location>
</feature>
<sequence length="659" mass="71493">MIKAMRFAMHTPWLVFVLLVLVLFAISSNSVSLFGTNLRSIPEFMILPLSDWAGNALNWFAREASIGSLTVQTITRNFAELVNWPITALNMLLADGIVTGAGFNKHQLMPPLSWLGLSSALVLYSYFLGGRRLAWLSAIGTAYLVFFGLWQHAMTTLASVIMCVIVAAGLGLFIGIASYRAEKVEIASRVVMNVMQTVPIFSYLVPTLLLFGYGPSAALLATVLYALPPMVHATVLALKSVPTEIREYGEIAGSTKRQLLWKVELPAALPMLTVGLNQVVMMSLNMVIIASMIGAGGLGYDVLRALRRLDIGGGLEAGMGIVVLAVILDRITQAAARRQSAGLNHEVRSPRPWLYLLIIFGATGASFLLPALQFWPEKMMLSTAPFWNESISFINQHFFDQMEALRNFSLLHIMNPFRDFLVELPFVLVLLTLGGIAYVLSGIRLAAIVMGMTAFIAVSGFWEAAMISVYLTACSVVIAVLIGFPFGVYIASSPRLLKPASLLLDTLQTLPTFIYLLPAVMLFRNGDFSALIAIACYAIAPAIRYTIHGLRSVPESRIEAAIMAGCTPTQVFRHVKIPSAYPTLLLGLNQTIMMALSMLVIAALVGTRDLGQEVYIALTRAETGNGIIAGLGIAAIALISDSLLKAWAAKKQHQLGVKP</sequence>
<evidence type="ECO:0000256" key="5">
    <source>
        <dbReference type="ARBA" id="ARBA00022989"/>
    </source>
</evidence>
<evidence type="ECO:0000259" key="8">
    <source>
        <dbReference type="PROSITE" id="PS50928"/>
    </source>
</evidence>
<keyword evidence="10" id="KW-1185">Reference proteome</keyword>
<comment type="similarity">
    <text evidence="7">Belongs to the binding-protein-dependent transport system permease family.</text>
</comment>
<feature type="transmembrane region" description="Helical" evidence="7">
    <location>
        <begin position="133"/>
        <end position="150"/>
    </location>
</feature>
<evidence type="ECO:0000256" key="2">
    <source>
        <dbReference type="ARBA" id="ARBA00022448"/>
    </source>
</evidence>
<gene>
    <name evidence="9" type="ORF">JW498_10545</name>
</gene>
<protein>
    <submittedName>
        <fullName evidence="9">ABC transporter permease subunit</fullName>
    </submittedName>
</protein>
<evidence type="ECO:0000256" key="7">
    <source>
        <dbReference type="RuleBase" id="RU363032"/>
    </source>
</evidence>
<dbReference type="EMBL" id="JAFFZP010000014">
    <property type="protein sequence ID" value="MBN0987804.1"/>
    <property type="molecule type" value="Genomic_DNA"/>
</dbReference>
<proteinExistence type="inferred from homology"/>
<name>A0ABS2W7Y8_9GAMM</name>
<feature type="transmembrane region" description="Helical" evidence="7">
    <location>
        <begin position="156"/>
        <end position="178"/>
    </location>
</feature>
<feature type="transmembrane region" description="Helical" evidence="7">
    <location>
        <begin position="353"/>
        <end position="375"/>
    </location>
</feature>
<dbReference type="SUPFAM" id="SSF161098">
    <property type="entry name" value="MetI-like"/>
    <property type="match status" value="2"/>
</dbReference>
<evidence type="ECO:0000313" key="9">
    <source>
        <dbReference type="EMBL" id="MBN0987804.1"/>
    </source>
</evidence>
<organism evidence="9 10">
    <name type="scientific">Amphritea pacifica</name>
    <dbReference type="NCBI Taxonomy" id="2811233"/>
    <lineage>
        <taxon>Bacteria</taxon>
        <taxon>Pseudomonadati</taxon>
        <taxon>Pseudomonadota</taxon>
        <taxon>Gammaproteobacteria</taxon>
        <taxon>Oceanospirillales</taxon>
        <taxon>Oceanospirillaceae</taxon>
        <taxon>Amphritea</taxon>
    </lineage>
</organism>
<feature type="transmembrane region" description="Helical" evidence="7">
    <location>
        <begin position="528"/>
        <end position="547"/>
    </location>
</feature>
<feature type="transmembrane region" description="Helical" evidence="7">
    <location>
        <begin position="626"/>
        <end position="644"/>
    </location>
</feature>
<dbReference type="InterPro" id="IPR035906">
    <property type="entry name" value="MetI-like_sf"/>
</dbReference>
<evidence type="ECO:0000256" key="4">
    <source>
        <dbReference type="ARBA" id="ARBA00022692"/>
    </source>
</evidence>
<feature type="transmembrane region" description="Helical" evidence="7">
    <location>
        <begin position="502"/>
        <end position="522"/>
    </location>
</feature>
<evidence type="ECO:0000256" key="6">
    <source>
        <dbReference type="ARBA" id="ARBA00023136"/>
    </source>
</evidence>
<keyword evidence="3" id="KW-1003">Cell membrane</keyword>
<feature type="domain" description="ABC transmembrane type-1" evidence="8">
    <location>
        <begin position="153"/>
        <end position="332"/>
    </location>
</feature>
<feature type="transmembrane region" description="Helical" evidence="7">
    <location>
        <begin position="420"/>
        <end position="440"/>
    </location>
</feature>
<feature type="transmembrane region" description="Helical" evidence="7">
    <location>
        <begin position="190"/>
        <end position="211"/>
    </location>
</feature>
<accession>A0ABS2W7Y8</accession>
<feature type="domain" description="ABC transmembrane type-1" evidence="8">
    <location>
        <begin position="465"/>
        <end position="644"/>
    </location>
</feature>
<dbReference type="Pfam" id="PF00528">
    <property type="entry name" value="BPD_transp_1"/>
    <property type="match status" value="2"/>
</dbReference>
<evidence type="ECO:0000313" key="10">
    <source>
        <dbReference type="Proteomes" id="UP000760472"/>
    </source>
</evidence>
<evidence type="ECO:0000256" key="3">
    <source>
        <dbReference type="ARBA" id="ARBA00022475"/>
    </source>
</evidence>
<dbReference type="PANTHER" id="PTHR47737">
    <property type="entry name" value="GLYCINE BETAINE/PROLINE BETAINE TRANSPORT SYSTEM PERMEASE PROTEIN PROW"/>
    <property type="match status" value="1"/>
</dbReference>
<keyword evidence="4 7" id="KW-0812">Transmembrane</keyword>
<dbReference type="PANTHER" id="PTHR47737:SF1">
    <property type="entry name" value="GLYCINE BETAINE_PROLINE BETAINE TRANSPORT SYSTEM PERMEASE PROTEIN PROW"/>
    <property type="match status" value="1"/>
</dbReference>
<keyword evidence="6 7" id="KW-0472">Membrane</keyword>
<feature type="transmembrane region" description="Helical" evidence="7">
    <location>
        <begin position="279"/>
        <end position="299"/>
    </location>
</feature>
<dbReference type="PROSITE" id="PS50928">
    <property type="entry name" value="ABC_TM1"/>
    <property type="match status" value="2"/>
</dbReference>
<dbReference type="Proteomes" id="UP000760472">
    <property type="component" value="Unassembled WGS sequence"/>
</dbReference>
<dbReference type="InterPro" id="IPR000515">
    <property type="entry name" value="MetI-like"/>
</dbReference>
<evidence type="ECO:0000256" key="1">
    <source>
        <dbReference type="ARBA" id="ARBA00004651"/>
    </source>
</evidence>
<comment type="subcellular location">
    <subcellularLocation>
        <location evidence="1 7">Cell membrane</location>
        <topology evidence="1 7">Multi-pass membrane protein</topology>
    </subcellularLocation>
</comment>